<sequence>MRNFNDPKNQLTRCAQNVTRLATQRDFARGGKISQGETTQGKTTQSDLGRTGFRAKRPDTISQLPFLQTETVTKRLTITIAN</sequence>
<name>A0A9D4RDU1_DREPO</name>
<feature type="compositionally biased region" description="Polar residues" evidence="1">
    <location>
        <begin position="35"/>
        <end position="48"/>
    </location>
</feature>
<accession>A0A9D4RDU1</accession>
<reference evidence="2" key="2">
    <citation type="submission" date="2020-11" db="EMBL/GenBank/DDBJ databases">
        <authorList>
            <person name="McCartney M.A."/>
            <person name="Auch B."/>
            <person name="Kono T."/>
            <person name="Mallez S."/>
            <person name="Becker A."/>
            <person name="Gohl D.M."/>
            <person name="Silverstein K.A.T."/>
            <person name="Koren S."/>
            <person name="Bechman K.B."/>
            <person name="Herman A."/>
            <person name="Abrahante J.E."/>
            <person name="Garbe J."/>
        </authorList>
    </citation>
    <scope>NUCLEOTIDE SEQUENCE</scope>
    <source>
        <strain evidence="2">Duluth1</strain>
        <tissue evidence="2">Whole animal</tissue>
    </source>
</reference>
<evidence type="ECO:0000313" key="3">
    <source>
        <dbReference type="Proteomes" id="UP000828390"/>
    </source>
</evidence>
<organism evidence="2 3">
    <name type="scientific">Dreissena polymorpha</name>
    <name type="common">Zebra mussel</name>
    <name type="synonym">Mytilus polymorpha</name>
    <dbReference type="NCBI Taxonomy" id="45954"/>
    <lineage>
        <taxon>Eukaryota</taxon>
        <taxon>Metazoa</taxon>
        <taxon>Spiralia</taxon>
        <taxon>Lophotrochozoa</taxon>
        <taxon>Mollusca</taxon>
        <taxon>Bivalvia</taxon>
        <taxon>Autobranchia</taxon>
        <taxon>Heteroconchia</taxon>
        <taxon>Euheterodonta</taxon>
        <taxon>Imparidentia</taxon>
        <taxon>Neoheterodontei</taxon>
        <taxon>Myida</taxon>
        <taxon>Dreissenoidea</taxon>
        <taxon>Dreissenidae</taxon>
        <taxon>Dreissena</taxon>
    </lineage>
</organism>
<gene>
    <name evidence="2" type="ORF">DPMN_025988</name>
</gene>
<proteinExistence type="predicted"/>
<comment type="caution">
    <text evidence="2">The sequence shown here is derived from an EMBL/GenBank/DDBJ whole genome shotgun (WGS) entry which is preliminary data.</text>
</comment>
<keyword evidence="3" id="KW-1185">Reference proteome</keyword>
<dbReference type="EMBL" id="JAIWYP010000002">
    <property type="protein sequence ID" value="KAH3863012.1"/>
    <property type="molecule type" value="Genomic_DNA"/>
</dbReference>
<dbReference type="Proteomes" id="UP000828390">
    <property type="component" value="Unassembled WGS sequence"/>
</dbReference>
<dbReference type="AlphaFoldDB" id="A0A9D4RDU1"/>
<evidence type="ECO:0000256" key="1">
    <source>
        <dbReference type="SAM" id="MobiDB-lite"/>
    </source>
</evidence>
<reference evidence="2" key="1">
    <citation type="journal article" date="2019" name="bioRxiv">
        <title>The Genome of the Zebra Mussel, Dreissena polymorpha: A Resource for Invasive Species Research.</title>
        <authorList>
            <person name="McCartney M.A."/>
            <person name="Auch B."/>
            <person name="Kono T."/>
            <person name="Mallez S."/>
            <person name="Zhang Y."/>
            <person name="Obille A."/>
            <person name="Becker A."/>
            <person name="Abrahante J.E."/>
            <person name="Garbe J."/>
            <person name="Badalamenti J.P."/>
            <person name="Herman A."/>
            <person name="Mangelson H."/>
            <person name="Liachko I."/>
            <person name="Sullivan S."/>
            <person name="Sone E.D."/>
            <person name="Koren S."/>
            <person name="Silverstein K.A.T."/>
            <person name="Beckman K.B."/>
            <person name="Gohl D.M."/>
        </authorList>
    </citation>
    <scope>NUCLEOTIDE SEQUENCE</scope>
    <source>
        <strain evidence="2">Duluth1</strain>
        <tissue evidence="2">Whole animal</tissue>
    </source>
</reference>
<evidence type="ECO:0000313" key="2">
    <source>
        <dbReference type="EMBL" id="KAH3863012.1"/>
    </source>
</evidence>
<protein>
    <submittedName>
        <fullName evidence="2">Uncharacterized protein</fullName>
    </submittedName>
</protein>
<feature type="region of interest" description="Disordered" evidence="1">
    <location>
        <begin position="27"/>
        <end position="59"/>
    </location>
</feature>